<evidence type="ECO:0000259" key="11">
    <source>
        <dbReference type="Pfam" id="PF06280"/>
    </source>
</evidence>
<dbReference type="EMBL" id="MPGH01000091">
    <property type="protein sequence ID" value="OLN87481.1"/>
    <property type="molecule type" value="Genomic_DNA"/>
</dbReference>
<evidence type="ECO:0000256" key="2">
    <source>
        <dbReference type="ARBA" id="ARBA00022670"/>
    </source>
</evidence>
<accession>A0A1Q8RT35</accession>
<evidence type="ECO:0000256" key="9">
    <source>
        <dbReference type="SAM" id="SignalP"/>
    </source>
</evidence>
<dbReference type="InterPro" id="IPR022398">
    <property type="entry name" value="Peptidase_S8_His-AS"/>
</dbReference>
<sequence length="990" mass="105203">MKHVLSALAAAAALASPGLAAFRPGSAVKVNPPSSIGYIIELEPNSSIGGRTFDGAHGDAHSAFHRRAQDVLEYSARHEFKDPEYFYGLSINAKNDTDVDALLTLPQVKKVWPNRYYDRPVPVVPGRPPKAANPSNPIGIRAPAKRDAAKVVTINGTSDVLSSLKMTGADQVHAQGFTGKGIKIGFLDTGVDYRHPALGGGYGEGFKVAGGYDLVGDAFEGWNDPVPDDDPLTTCLDGGHGTHVAGILAARDPEDVGFGVVGVAPDASLYAYRVLGCVGGVTDDILLQGFVKAASDGVDLISMSIGETAVWEEGSPYTPVLAKIQSQGIGIVIAAGNEGDSGLYVASAPALDASAISVGSVSDLIFATIYNAAGSDGSTIEYARVVPLEETTSFNVFVADDEKGDCSNQAWDDAVANFPDKDNVIALVTATSNCYYEAIDTRSNSSGFKNVWSWIPDDSDFNIDSPGAYGNIDTVQVKKSNADKILAGLAEQGTNFTLSFQDQTVHQAEQPTGGTTSYFSTFGPTLEMSLKPQVSAPGGTILSTWVTSNGWGYAIISGTSMATPHIAGCYALLKQKFPGLTPQQITRRLQSSAIPLKQFGGNGILTTTAQQGSGLVNILRAINTETVFSATEFNLQDTSSTITRNFTIENHSLDSKTYMFGHKGAAEVDGLPKARSNDVDEMFYWSPNFRAAYAQVSFHSESITIPAGSQATVEFTVTPPVVDPALLPTYSGFITVTEVDDEFAIPYLGIPYSRGDLTNLYTGDVGNLGIEPKPPAGVPALPAISSSDSSVRNNDKVVYTFPAKRGSVNETQLPDNDPIITVFIDQPSTYVRLDVVPFDLASNPTHNFTPSSFGYIPGASPNIPGASPNTTIVSNTTFTRPKLELDLLDDFAGVKSYGLIGSLYGGDRPHGATSINFRGYSLYSTEWTWGVVELANGTIYQLPNADYRVLVRALKWGRDLNDPSAYDSWLSPVIGIDITDPGVPNPWLSS</sequence>
<evidence type="ECO:0000256" key="4">
    <source>
        <dbReference type="ARBA" id="ARBA00022801"/>
    </source>
</evidence>
<keyword evidence="5 7" id="KW-0720">Serine protease</keyword>
<dbReference type="PANTHER" id="PTHR43806">
    <property type="entry name" value="PEPTIDASE S8"/>
    <property type="match status" value="1"/>
</dbReference>
<keyword evidence="13" id="KW-1185">Reference proteome</keyword>
<keyword evidence="3 9" id="KW-0732">Signal</keyword>
<evidence type="ECO:0000256" key="8">
    <source>
        <dbReference type="RuleBase" id="RU003355"/>
    </source>
</evidence>
<dbReference type="GO" id="GO:0016020">
    <property type="term" value="C:membrane"/>
    <property type="evidence" value="ECO:0007669"/>
    <property type="project" value="InterPro"/>
</dbReference>
<evidence type="ECO:0000259" key="10">
    <source>
        <dbReference type="Pfam" id="PF00082"/>
    </source>
</evidence>
<protein>
    <submittedName>
        <fullName evidence="12">Minor extracellular protease vpr 6</fullName>
    </submittedName>
</protein>
<evidence type="ECO:0000256" key="5">
    <source>
        <dbReference type="ARBA" id="ARBA00022825"/>
    </source>
</evidence>
<evidence type="ECO:0000256" key="3">
    <source>
        <dbReference type="ARBA" id="ARBA00022729"/>
    </source>
</evidence>
<evidence type="ECO:0000256" key="6">
    <source>
        <dbReference type="PIRSR" id="PIRSR615500-1"/>
    </source>
</evidence>
<comment type="caution">
    <text evidence="12">The sequence shown here is derived from an EMBL/GenBank/DDBJ whole genome shotgun (WGS) entry which is preliminary data.</text>
</comment>
<dbReference type="PRINTS" id="PR00723">
    <property type="entry name" value="SUBTILISIN"/>
</dbReference>
<evidence type="ECO:0000256" key="1">
    <source>
        <dbReference type="ARBA" id="ARBA00011073"/>
    </source>
</evidence>
<dbReference type="CDD" id="cd07489">
    <property type="entry name" value="Peptidases_S8_5"/>
    <property type="match status" value="1"/>
</dbReference>
<name>A0A1Q8RT35_9PEZI</name>
<dbReference type="STRING" id="708187.A0A1Q8RT35"/>
<dbReference type="Pfam" id="PF06280">
    <property type="entry name" value="fn3_5"/>
    <property type="match status" value="1"/>
</dbReference>
<dbReference type="SUPFAM" id="SSF52743">
    <property type="entry name" value="Subtilisin-like"/>
    <property type="match status" value="1"/>
</dbReference>
<dbReference type="GO" id="GO:0004252">
    <property type="term" value="F:serine-type endopeptidase activity"/>
    <property type="evidence" value="ECO:0007669"/>
    <property type="project" value="UniProtKB-UniRule"/>
</dbReference>
<dbReference type="OrthoDB" id="10256524at2759"/>
<feature type="active site" description="Charge relay system" evidence="6 7">
    <location>
        <position position="188"/>
    </location>
</feature>
<dbReference type="PROSITE" id="PS00138">
    <property type="entry name" value="SUBTILASE_SER"/>
    <property type="match status" value="1"/>
</dbReference>
<dbReference type="InterPro" id="IPR034187">
    <property type="entry name" value="Peptidases_S8_5"/>
</dbReference>
<keyword evidence="4 7" id="KW-0378">Hydrolase</keyword>
<dbReference type="GO" id="GO:0006508">
    <property type="term" value="P:proteolysis"/>
    <property type="evidence" value="ECO:0007669"/>
    <property type="project" value="UniProtKB-KW"/>
</dbReference>
<keyword evidence="2 7" id="KW-0645">Protease</keyword>
<dbReference type="PANTHER" id="PTHR43806:SF66">
    <property type="entry name" value="SERIN ENDOPEPTIDASE"/>
    <property type="match status" value="1"/>
</dbReference>
<dbReference type="PROSITE" id="PS51892">
    <property type="entry name" value="SUBTILASE"/>
    <property type="match status" value="1"/>
</dbReference>
<dbReference type="InterPro" id="IPR023827">
    <property type="entry name" value="Peptidase_S8_Asp-AS"/>
</dbReference>
<comment type="similarity">
    <text evidence="1 7 8">Belongs to the peptidase S8 family.</text>
</comment>
<dbReference type="InterPro" id="IPR023828">
    <property type="entry name" value="Peptidase_S8_Ser-AS"/>
</dbReference>
<dbReference type="Gene3D" id="3.40.50.200">
    <property type="entry name" value="Peptidase S8/S53 domain"/>
    <property type="match status" value="2"/>
</dbReference>
<dbReference type="InterPro" id="IPR000209">
    <property type="entry name" value="Peptidase_S8/S53_dom"/>
</dbReference>
<dbReference type="InterPro" id="IPR050131">
    <property type="entry name" value="Peptidase_S8_subtilisin-like"/>
</dbReference>
<feature type="domain" description="Peptidase S8/S53" evidence="10">
    <location>
        <begin position="179"/>
        <end position="600"/>
    </location>
</feature>
<feature type="chain" id="PRO_5013362454" evidence="9">
    <location>
        <begin position="21"/>
        <end position="990"/>
    </location>
</feature>
<dbReference type="Proteomes" id="UP000186583">
    <property type="component" value="Unassembled WGS sequence"/>
</dbReference>
<dbReference type="InterPro" id="IPR015500">
    <property type="entry name" value="Peptidase_S8_subtilisin-rel"/>
</dbReference>
<feature type="domain" description="C5a peptidase/Subtilisin-like protease SBT2-like Fn3-like" evidence="11">
    <location>
        <begin position="634"/>
        <end position="752"/>
    </location>
</feature>
<dbReference type="PROSITE" id="PS00136">
    <property type="entry name" value="SUBTILASE_ASP"/>
    <property type="match status" value="1"/>
</dbReference>
<evidence type="ECO:0000313" key="12">
    <source>
        <dbReference type="EMBL" id="OLN87481.1"/>
    </source>
</evidence>
<evidence type="ECO:0000313" key="13">
    <source>
        <dbReference type="Proteomes" id="UP000186583"/>
    </source>
</evidence>
<dbReference type="AlphaFoldDB" id="A0A1Q8RT35"/>
<dbReference type="InterPro" id="IPR036852">
    <property type="entry name" value="Peptidase_S8/S53_dom_sf"/>
</dbReference>
<organism evidence="12 13">
    <name type="scientific">Colletotrichum chlorophyti</name>
    <dbReference type="NCBI Taxonomy" id="708187"/>
    <lineage>
        <taxon>Eukaryota</taxon>
        <taxon>Fungi</taxon>
        <taxon>Dikarya</taxon>
        <taxon>Ascomycota</taxon>
        <taxon>Pezizomycotina</taxon>
        <taxon>Sordariomycetes</taxon>
        <taxon>Hypocreomycetidae</taxon>
        <taxon>Glomerellales</taxon>
        <taxon>Glomerellaceae</taxon>
        <taxon>Colletotrichum</taxon>
    </lineage>
</organism>
<dbReference type="InterPro" id="IPR010435">
    <property type="entry name" value="C5a/SBT2-like_Fn3"/>
</dbReference>
<gene>
    <name evidence="12" type="ORF">CCHL11_06099</name>
</gene>
<feature type="active site" description="Charge relay system" evidence="6 7">
    <location>
        <position position="240"/>
    </location>
</feature>
<dbReference type="PROSITE" id="PS00137">
    <property type="entry name" value="SUBTILASE_HIS"/>
    <property type="match status" value="1"/>
</dbReference>
<feature type="active site" description="Charge relay system" evidence="6 7">
    <location>
        <position position="560"/>
    </location>
</feature>
<proteinExistence type="inferred from homology"/>
<reference evidence="12 13" key="1">
    <citation type="submission" date="2016-11" db="EMBL/GenBank/DDBJ databases">
        <title>Draft Genome Assembly of Colletotrichum chlorophyti a pathogen of herbaceous plants.</title>
        <authorList>
            <person name="Gan P."/>
            <person name="Narusaka M."/>
            <person name="Tsushima A."/>
            <person name="Narusaka Y."/>
            <person name="Takano Y."/>
            <person name="Shirasu K."/>
        </authorList>
    </citation>
    <scope>NUCLEOTIDE SEQUENCE [LARGE SCALE GENOMIC DNA]</scope>
    <source>
        <strain evidence="12 13">NTL11</strain>
    </source>
</reference>
<feature type="signal peptide" evidence="9">
    <location>
        <begin position="1"/>
        <end position="20"/>
    </location>
</feature>
<dbReference type="Pfam" id="PF00082">
    <property type="entry name" value="Peptidase_S8"/>
    <property type="match status" value="1"/>
</dbReference>
<evidence type="ECO:0000256" key="7">
    <source>
        <dbReference type="PROSITE-ProRule" id="PRU01240"/>
    </source>
</evidence>
<dbReference type="Gene3D" id="2.60.40.1710">
    <property type="entry name" value="Subtilisin-like superfamily"/>
    <property type="match status" value="1"/>
</dbReference>